<feature type="compositionally biased region" description="Polar residues" evidence="1">
    <location>
        <begin position="223"/>
        <end position="233"/>
    </location>
</feature>
<evidence type="ECO:0000256" key="1">
    <source>
        <dbReference type="SAM" id="MobiDB-lite"/>
    </source>
</evidence>
<evidence type="ECO:0000313" key="2">
    <source>
        <dbReference type="EMBL" id="PPQ84207.1"/>
    </source>
</evidence>
<reference evidence="2 3" key="1">
    <citation type="journal article" date="2018" name="Evol. Lett.">
        <title>Horizontal gene cluster transfer increased hallucinogenic mushroom diversity.</title>
        <authorList>
            <person name="Reynolds H.T."/>
            <person name="Vijayakumar V."/>
            <person name="Gluck-Thaler E."/>
            <person name="Korotkin H.B."/>
            <person name="Matheny P.B."/>
            <person name="Slot J.C."/>
        </authorList>
    </citation>
    <scope>NUCLEOTIDE SEQUENCE [LARGE SCALE GENOMIC DNA]</scope>
    <source>
        <strain evidence="2 3">2631</strain>
    </source>
</reference>
<dbReference type="Proteomes" id="UP000283269">
    <property type="component" value="Unassembled WGS sequence"/>
</dbReference>
<name>A0A409X0C6_PSICY</name>
<dbReference type="EMBL" id="NHYD01002914">
    <property type="protein sequence ID" value="PPQ84207.1"/>
    <property type="molecule type" value="Genomic_DNA"/>
</dbReference>
<organism evidence="2 3">
    <name type="scientific">Psilocybe cyanescens</name>
    <dbReference type="NCBI Taxonomy" id="93625"/>
    <lineage>
        <taxon>Eukaryota</taxon>
        <taxon>Fungi</taxon>
        <taxon>Dikarya</taxon>
        <taxon>Basidiomycota</taxon>
        <taxon>Agaricomycotina</taxon>
        <taxon>Agaricomycetes</taxon>
        <taxon>Agaricomycetidae</taxon>
        <taxon>Agaricales</taxon>
        <taxon>Agaricineae</taxon>
        <taxon>Strophariaceae</taxon>
        <taxon>Psilocybe</taxon>
    </lineage>
</organism>
<proteinExistence type="predicted"/>
<gene>
    <name evidence="2" type="ORF">CVT25_002152</name>
</gene>
<dbReference type="InParanoid" id="A0A409X0C6"/>
<feature type="region of interest" description="Disordered" evidence="1">
    <location>
        <begin position="213"/>
        <end position="233"/>
    </location>
</feature>
<keyword evidence="3" id="KW-1185">Reference proteome</keyword>
<accession>A0A409X0C6</accession>
<evidence type="ECO:0000313" key="3">
    <source>
        <dbReference type="Proteomes" id="UP000283269"/>
    </source>
</evidence>
<protein>
    <submittedName>
        <fullName evidence="2">Uncharacterized protein</fullName>
    </submittedName>
</protein>
<comment type="caution">
    <text evidence="2">The sequence shown here is derived from an EMBL/GenBank/DDBJ whole genome shotgun (WGS) entry which is preliminary data.</text>
</comment>
<sequence length="233" mass="25680">MKTPLSLMVDLLRHEISTGITELEIKFPLWTYNSLEDVERGLKDHNIKLLDSHLIHPAFDSIRRVIFGVEVEMAKSGSSFQPPSLIEKWRSYVESQLPLLLEKKPDTEVYLFMPAWWEVQPNLPSNESHEIEIEDSTNGERGIPHPDCALHHAACLRPRVGIAPPALPAPEPEPLLAPAPPVETLAVGVVVRTSAFVALPITSSCTLAAENSSRSLSPKHASPTHSSPSTLLC</sequence>
<dbReference type="AlphaFoldDB" id="A0A409X0C6"/>